<dbReference type="InterPro" id="IPR036465">
    <property type="entry name" value="vWFA_dom_sf"/>
</dbReference>
<evidence type="ECO:0000259" key="3">
    <source>
        <dbReference type="PROSITE" id="PS50234"/>
    </source>
</evidence>
<organism evidence="4 5">
    <name type="scientific">Intestinibacter bartlettii</name>
    <dbReference type="NCBI Taxonomy" id="261299"/>
    <lineage>
        <taxon>Bacteria</taxon>
        <taxon>Bacillati</taxon>
        <taxon>Bacillota</taxon>
        <taxon>Clostridia</taxon>
        <taxon>Peptostreptococcales</taxon>
        <taxon>Peptostreptococcaceae</taxon>
        <taxon>Intestinibacter</taxon>
    </lineage>
</organism>
<dbReference type="InterPro" id="IPR002035">
    <property type="entry name" value="VWF_A"/>
</dbReference>
<proteinExistence type="predicted"/>
<accession>A0ABS8CYT1</accession>
<dbReference type="SUPFAM" id="SSF53300">
    <property type="entry name" value="vWA-like"/>
    <property type="match status" value="1"/>
</dbReference>
<dbReference type="CDD" id="cd00198">
    <property type="entry name" value="vWFA"/>
    <property type="match status" value="1"/>
</dbReference>
<gene>
    <name evidence="4" type="ORF">LIP50_07460</name>
</gene>
<dbReference type="SMART" id="SM00327">
    <property type="entry name" value="VWA"/>
    <property type="match status" value="1"/>
</dbReference>
<name>A0ABS8CYT1_9FIRM</name>
<protein>
    <submittedName>
        <fullName evidence="4">VWA domain-containing protein</fullName>
    </submittedName>
</protein>
<keyword evidence="5" id="KW-1185">Reference proteome</keyword>
<dbReference type="PROSITE" id="PS50234">
    <property type="entry name" value="VWFA"/>
    <property type="match status" value="1"/>
</dbReference>
<comment type="caution">
    <text evidence="4">The sequence shown here is derived from an EMBL/GenBank/DDBJ whole genome shotgun (WGS) entry which is preliminary data.</text>
</comment>
<sequence length="1056" mass="115095">MKNRLTKLLTTFLAVVLLVGMSPAAASTAYAASWNSGTVASLNLGNKLSGFFDRLFGNSNKNDSNQGQTGQNEEKDSTEQGGNQLTANGGTSNDTVTEDDITLTKTAEDKGKDAEGNQLFDIKLGVQGKEKITNKKIDIVLILDASSSMTGNLPTITKNAANAFVDKVFKDEGVDARVAVISYGTTACARDYSVQSRREDDKWTFYGNSISNNNYSDNQTLITTAIDSAYSVNNGEFNGSATNTEGAFLIAKQLASIKRNDAEHLTVFMTDGLPTRHYDDSGNIAGTGTYTSKDDYNDALTAAISLSEDSSIYNVALTGGIKGNNYQTKDESLTIAEKLMDQPPYSMISDGTKWEQVGGEWTHDVTFSQQPSQSYAKAYYNITSTNTDAAGSQMEEIYRNIASQAISLVKNGVVTDILPADFKLTEEGKQTLRDANATFTENTDGTTTITYTNVPAEKVATNLPTISVKYTGNGYGAAYTNSSATYSGKLYNGTESGKDFTKDFPKPVAGLHPKTAEDTDSTYVGTTKNVDVANNDDFTKLTVPGYDVSEYEIVLTNEKGEEIEYNDDFIATMKNNQLQFTSKTTGTKVLYYVVKATLDPKNDKNFAKNGKTNLVSKPTKVTINVTGPANKAFVIDFGKPVTYEASDVFDDNELKSEISLPITKGYYGNLTLNSGNSITYKLTKFMDNIDVFTFKEKYNENVTVDKTVSMVPASSIYYEDNFADESGNTLINYEKGWKVAPLKPGTDKVIDDIISEVAGKGNLGYDPNYNTGTSELAYSAGTIHYVPKSDKITKATFTFKGQGIDLYSYTSGATGRVTISITDITDGNNKEVFYKTINTKYNSGEAYQVPVVTFMGEQSKNYRVQIIVPKNNAFYLDAVRIYNSVNVNKEQIGGVDVDNESSAKFVSIREQSLLSNNADLFKVDGDVFIDAYLKKNAKVVAIPKEMTEYTTYGRKTEVVVAPGSSVTLTLKNASKYSKVQLGARIDAAIPSVIDGVDLSKVNTNGKVLVNNEEINIKSSTDMYYTVKIVDGKLVITNNTNKLLALTKLKLVEKVEK</sequence>
<feature type="domain" description="VWFA" evidence="3">
    <location>
        <begin position="138"/>
        <end position="343"/>
    </location>
</feature>
<feature type="region of interest" description="Disordered" evidence="1">
    <location>
        <begin position="59"/>
        <end position="98"/>
    </location>
</feature>
<dbReference type="Gene3D" id="3.40.50.410">
    <property type="entry name" value="von Willebrand factor, type A domain"/>
    <property type="match status" value="1"/>
</dbReference>
<reference evidence="4 5" key="1">
    <citation type="submission" date="2021-10" db="EMBL/GenBank/DDBJ databases">
        <title>Collection of gut derived symbiotic bacterial strains cultured from healthy donors.</title>
        <authorList>
            <person name="Lin H."/>
            <person name="Littmann E."/>
            <person name="Claire K."/>
            <person name="Pamer E."/>
        </authorList>
    </citation>
    <scope>NUCLEOTIDE SEQUENCE [LARGE SCALE GENOMIC DNA]</scope>
    <source>
        <strain evidence="4 5">MSK.17.68</strain>
    </source>
</reference>
<evidence type="ECO:0000313" key="5">
    <source>
        <dbReference type="Proteomes" id="UP001299409"/>
    </source>
</evidence>
<feature type="compositionally biased region" description="Polar residues" evidence="1">
    <location>
        <begin position="59"/>
        <end position="71"/>
    </location>
</feature>
<dbReference type="Pfam" id="PF00092">
    <property type="entry name" value="VWA"/>
    <property type="match status" value="1"/>
</dbReference>
<dbReference type="RefSeq" id="WP_226924172.1">
    <property type="nucleotide sequence ID" value="NZ_BAABXU010000001.1"/>
</dbReference>
<feature type="compositionally biased region" description="Polar residues" evidence="1">
    <location>
        <begin position="79"/>
        <end position="95"/>
    </location>
</feature>
<dbReference type="EMBL" id="JAJBMB010000006">
    <property type="protein sequence ID" value="MCB5446032.1"/>
    <property type="molecule type" value="Genomic_DNA"/>
</dbReference>
<evidence type="ECO:0000256" key="2">
    <source>
        <dbReference type="SAM" id="SignalP"/>
    </source>
</evidence>
<feature type="signal peptide" evidence="2">
    <location>
        <begin position="1"/>
        <end position="31"/>
    </location>
</feature>
<dbReference type="Gene3D" id="2.60.120.260">
    <property type="entry name" value="Galactose-binding domain-like"/>
    <property type="match status" value="1"/>
</dbReference>
<evidence type="ECO:0000313" key="4">
    <source>
        <dbReference type="EMBL" id="MCB5446032.1"/>
    </source>
</evidence>
<feature type="chain" id="PRO_5047252827" evidence="2">
    <location>
        <begin position="32"/>
        <end position="1056"/>
    </location>
</feature>
<dbReference type="Proteomes" id="UP001299409">
    <property type="component" value="Unassembled WGS sequence"/>
</dbReference>
<evidence type="ECO:0000256" key="1">
    <source>
        <dbReference type="SAM" id="MobiDB-lite"/>
    </source>
</evidence>
<keyword evidence="2" id="KW-0732">Signal</keyword>